<evidence type="ECO:0000313" key="2">
    <source>
        <dbReference type="EMBL" id="SPV25467.1"/>
    </source>
</evidence>
<organism evidence="1 4">
    <name type="scientific">Capnocytophaga ochracea</name>
    <dbReference type="NCBI Taxonomy" id="1018"/>
    <lineage>
        <taxon>Bacteria</taxon>
        <taxon>Pseudomonadati</taxon>
        <taxon>Bacteroidota</taxon>
        <taxon>Flavobacteriia</taxon>
        <taxon>Flavobacteriales</taxon>
        <taxon>Flavobacteriaceae</taxon>
        <taxon>Capnocytophaga</taxon>
    </lineage>
</organism>
<dbReference type="EMBL" id="UARG01000008">
    <property type="protein sequence ID" value="SPV25467.1"/>
    <property type="molecule type" value="Genomic_DNA"/>
</dbReference>
<name>A0A2X1J1U0_CAPOC</name>
<dbReference type="AlphaFoldDB" id="A0A2X1J1U0"/>
<sequence length="55" mass="6514">MTEEATRVNNYKTNNKRFYSGSTVVLQWLYSGSTTNKRRTMNEPKAKESYLNIEY</sequence>
<dbReference type="EMBL" id="UARG01000017">
    <property type="protein sequence ID" value="SQA76956.1"/>
    <property type="molecule type" value="Genomic_DNA"/>
</dbReference>
<evidence type="ECO:0000313" key="3">
    <source>
        <dbReference type="EMBL" id="SQA76956.1"/>
    </source>
</evidence>
<dbReference type="RefSeq" id="WP_181464122.1">
    <property type="nucleotide sequence ID" value="NZ_UARG01000008.1"/>
</dbReference>
<evidence type="ECO:0000313" key="4">
    <source>
        <dbReference type="Proteomes" id="UP000249891"/>
    </source>
</evidence>
<evidence type="ECO:0000313" key="1">
    <source>
        <dbReference type="EMBL" id="SPV25461.1"/>
    </source>
</evidence>
<accession>A0A2X1J1U0</accession>
<dbReference type="EMBL" id="UARG01000008">
    <property type="protein sequence ID" value="SPV25461.1"/>
    <property type="molecule type" value="Genomic_DNA"/>
</dbReference>
<gene>
    <name evidence="1" type="ORF">NCTC11546_00053</name>
    <name evidence="2" type="ORF">NCTC11546_00059</name>
    <name evidence="3" type="ORF">NCTC11546_00155</name>
</gene>
<reference evidence="1 4" key="1">
    <citation type="submission" date="2018-06" db="EMBL/GenBank/DDBJ databases">
        <authorList>
            <consortium name="Pathogen Informatics"/>
            <person name="Doyle S."/>
        </authorList>
    </citation>
    <scope>NUCLEOTIDE SEQUENCE [LARGE SCALE GENOMIC DNA]</scope>
    <source>
        <strain evidence="1 4">NCTC11546</strain>
    </source>
</reference>
<dbReference type="Proteomes" id="UP000249891">
    <property type="component" value="Unassembled WGS sequence"/>
</dbReference>
<protein>
    <submittedName>
        <fullName evidence="1">Uncharacterized protein</fullName>
    </submittedName>
</protein>
<proteinExistence type="predicted"/>